<gene>
    <name evidence="2" type="ORF">BGZ65_007231</name>
</gene>
<dbReference type="EMBL" id="JAAAHW010001042">
    <property type="protein sequence ID" value="KAF9997176.1"/>
    <property type="molecule type" value="Genomic_DNA"/>
</dbReference>
<feature type="compositionally biased region" description="Basic and acidic residues" evidence="1">
    <location>
        <begin position="786"/>
        <end position="798"/>
    </location>
</feature>
<feature type="compositionally biased region" description="Polar residues" evidence="1">
    <location>
        <begin position="695"/>
        <end position="711"/>
    </location>
</feature>
<feature type="region of interest" description="Disordered" evidence="1">
    <location>
        <begin position="680"/>
        <end position="712"/>
    </location>
</feature>
<accession>A0A9P6SSV3</accession>
<proteinExistence type="predicted"/>
<evidence type="ECO:0000313" key="2">
    <source>
        <dbReference type="EMBL" id="KAF9997176.1"/>
    </source>
</evidence>
<name>A0A9P6SSV3_9FUNG</name>
<dbReference type="AlphaFoldDB" id="A0A9P6SSV3"/>
<sequence length="820" mass="94688">MNILERETNRLIRSTAAQMLQEVMVERSVRRAKERQETVHRESISIMSIVMTQFTDQVVREIVAELHREIWLQRKVITRWREYTRKCRQRAEELRRRQEHVLANVRAIDSYAGLKDGNPVALKIREYNAQQHRIHRAHGSVQDNGQDLIKDAEGLKAMVAAVSNKRKRLLSIGQEGSADMALVAGLKKVAAPKREMWTPLPVLNIVQSSYRSSECPLQNHWAATSAKRPNQMKHRWRLFVCTPTFKDMTSKWLLTKLGIDMSRHAKSQQRSGTMAAVHQNQETDENAMDVVVHGSEDQSVKDLLGMPRYSIMETGAFLFEFSKIPFADHEASDETIRRYWIIERNRLVRFLACFPKVKQAIVFIMWSSRSEVWERVSPYMVQYLELDKMVGSPHGPLLDYRFLSLDMASMKLDPYIVGSLEWLASKTRDGFDDQETTLMGLLNKYQPIYEWALCRIALADGPLYSQYDEDDEEEAHLWRMKMKQRKQLLEVGGSGGTLTNGQHQERPRNMFVETTESGFNLAIRLFNMELESIAQTIETQGQGETREGAEQEGKVKDAMARLIRQAELPEMKRGTIQDRLNFGMDPKSAFCDFIDVYIATLGGLAKEQQNWNAKATMRTTVWQMLISSKEDRVPLETVFKQISSQVLKWIAVSILDADRFSVRVRTDQWDLRHALGRQQGEHEVRLQQDKRRNGDNQQKNTTRQKVSTSEHTFPPILIHDEVDIEGNVFDYEITVQSEVREWEKGVRDQARNREERALVVPNEISRGRLAMAIPPRIGDGRKRRAPERPRDALKRSRVEQAASTDQTGGDNLFQAHPLSF</sequence>
<reference evidence="2" key="1">
    <citation type="journal article" date="2020" name="Fungal Divers.">
        <title>Resolving the Mortierellaceae phylogeny through synthesis of multi-gene phylogenetics and phylogenomics.</title>
        <authorList>
            <person name="Vandepol N."/>
            <person name="Liber J."/>
            <person name="Desiro A."/>
            <person name="Na H."/>
            <person name="Kennedy M."/>
            <person name="Barry K."/>
            <person name="Grigoriev I.V."/>
            <person name="Miller A.N."/>
            <person name="O'Donnell K."/>
            <person name="Stajich J.E."/>
            <person name="Bonito G."/>
        </authorList>
    </citation>
    <scope>NUCLEOTIDE SEQUENCE</scope>
    <source>
        <strain evidence="2">MES-2147</strain>
    </source>
</reference>
<comment type="caution">
    <text evidence="2">The sequence shown here is derived from an EMBL/GenBank/DDBJ whole genome shotgun (WGS) entry which is preliminary data.</text>
</comment>
<dbReference type="OrthoDB" id="264795at2759"/>
<protein>
    <submittedName>
        <fullName evidence="2">Uncharacterized protein</fullName>
    </submittedName>
</protein>
<feature type="non-terminal residue" evidence="2">
    <location>
        <position position="820"/>
    </location>
</feature>
<keyword evidence="3" id="KW-1185">Reference proteome</keyword>
<organism evidence="2 3">
    <name type="scientific">Modicella reniformis</name>
    <dbReference type="NCBI Taxonomy" id="1440133"/>
    <lineage>
        <taxon>Eukaryota</taxon>
        <taxon>Fungi</taxon>
        <taxon>Fungi incertae sedis</taxon>
        <taxon>Mucoromycota</taxon>
        <taxon>Mortierellomycotina</taxon>
        <taxon>Mortierellomycetes</taxon>
        <taxon>Mortierellales</taxon>
        <taxon>Mortierellaceae</taxon>
        <taxon>Modicella</taxon>
    </lineage>
</organism>
<dbReference type="Proteomes" id="UP000749646">
    <property type="component" value="Unassembled WGS sequence"/>
</dbReference>
<feature type="compositionally biased region" description="Basic and acidic residues" evidence="1">
    <location>
        <begin position="680"/>
        <end position="694"/>
    </location>
</feature>
<evidence type="ECO:0000313" key="3">
    <source>
        <dbReference type="Proteomes" id="UP000749646"/>
    </source>
</evidence>
<feature type="region of interest" description="Disordered" evidence="1">
    <location>
        <begin position="776"/>
        <end position="820"/>
    </location>
</feature>
<evidence type="ECO:0000256" key="1">
    <source>
        <dbReference type="SAM" id="MobiDB-lite"/>
    </source>
</evidence>